<reference evidence="1 2" key="1">
    <citation type="submission" date="2024-03" db="EMBL/GenBank/DDBJ databases">
        <title>Aquirufa genome sequencing.</title>
        <authorList>
            <person name="Pitt A."/>
            <person name="Hahn M.W."/>
        </authorList>
    </citation>
    <scope>NUCLEOTIDE SEQUENCE [LARGE SCALE GENOMIC DNA]</scope>
    <source>
        <strain evidence="1 2">OSTEICH-129V</strain>
    </source>
</reference>
<accession>A0ABW6DC52</accession>
<organism evidence="1 2">
    <name type="scientific">Aquirufa avitistagni</name>
    <dbReference type="NCBI Taxonomy" id="3104728"/>
    <lineage>
        <taxon>Bacteria</taxon>
        <taxon>Pseudomonadati</taxon>
        <taxon>Bacteroidota</taxon>
        <taxon>Cytophagia</taxon>
        <taxon>Cytophagales</taxon>
        <taxon>Flectobacillaceae</taxon>
        <taxon>Aquirufa</taxon>
    </lineage>
</organism>
<dbReference type="EMBL" id="JBBKXZ010000002">
    <property type="protein sequence ID" value="MFD3394391.1"/>
    <property type="molecule type" value="Genomic_DNA"/>
</dbReference>
<gene>
    <name evidence="1" type="ORF">U0R10_07155</name>
</gene>
<dbReference type="Proteomes" id="UP001598138">
    <property type="component" value="Unassembled WGS sequence"/>
</dbReference>
<protein>
    <submittedName>
        <fullName evidence="1">Uncharacterized protein</fullName>
    </submittedName>
</protein>
<keyword evidence="2" id="KW-1185">Reference proteome</keyword>
<evidence type="ECO:0000313" key="2">
    <source>
        <dbReference type="Proteomes" id="UP001598138"/>
    </source>
</evidence>
<dbReference type="RefSeq" id="WP_377983273.1">
    <property type="nucleotide sequence ID" value="NZ_JBBKXZ010000002.1"/>
</dbReference>
<sequence>MPKALHAQQFTGNPDRFASEVASWMLQSKYQDAPQIAAKWSTFWQSTPQENLRTQITQTATKGMRSPQIAYLFVRVYLQSSSELQSELLQIWPKILEAKDPKIAIALLEQIDSWQYNQTLSGTGNYQIRIQGNLHLAWHQTQAVVSEADSWDSESPLSDATPTFTFSNGPTLTWNKAVLQSKISRDSLEIAPDYFQWSIKDRLGIGTLARLKGGAYGVWEIKTFQLIPRKGVLVSQEGTLKLGERLLEGSGKLSLKRKAGTPFFSFDFQSKTELKEPLQGLYWKAFGRLNIQDNKQGISAYGSSPARIEVYTQKQKLAEFKTPLAYISADEKIQMPQGEFTAFVGPKDSLYHANVRANWVPGEEAWHINLNESKQMFEESFHQMRIAGDLAILKVAARMIDFYRVSGRAQVPAWVESFDFFDAERIDSEQGILTYDPLRVLYNYLNETKQNEAYLGDIATRYQRDPKTLQGGFEQFKRAGLLNYHASTDRVSWTRLGKHYAQVKFAKKDFDRFYVPSYGNLVPRDSANISLDLAQKKLMVRGIKEVMVSDSLKANFLPSDSQISFSQGRDFDFKGEIKIGNYRFRGPAFYFNFTNFAVQFAKIDSITFLPKNSSHEVGGQFKYEAGTILLSPPSNKSGRNGIAAYPKLLIPNGVVSYFDEDWRAQGVYTKKHYFKVPRIELDSLTQKEITFQGNFYSEGLLPPLKASLVLMPDQSFGFQYTSKSPLEIYKGQAKYTLSAPLTMNRAGLQSQGSLQYLGLLAQEKATHFYPDSLISSGTEAKITSVFGGKSIFPEAKIPAHSLRWIPSQDSLWIQPEKTSISLFQNQVQVEGRLGMHQKQVFAQGKMTFSDGVFVGNNFRLNANSWHGDQVEMKIGRQMALFKPAVQAQSVTIDATVGTGKMTIKPMKGEESPIVFPFIAYQSTLKDAVWDTQNQTFKMTGKSGFELQRWAENDSLIPDQSQGLIRANTAEYDLKGQILSLGGVKEVGSGPSQIYPAKGLFGLQKDGAFKPFTGARALLNGTHMLADLKVTEGNSTSWKGEANYLYPRSDGDTVKVTLRNFAFVESVLANKKTETVITAEGLISEKTPMNFSKHQQFKGEVALNSGKANLQFKGFLRPVLGLPNFKAAWIPFENAKGETPTLKLDPSVRDEAGRPVTAGIFINADNKLYPTFLGPVSDDLDPVLFQAEGEVVEEKDRYEVKGKDSEIRLFVEKRRMEAEGAVQLFTGNKPIKAFGKIDMSTDSLVPRLETWLSLQFVFPPNLLKVMGDRIVKFGLDEGIPGESADEPENRDAYLKRAAQVLGRPIPEAIRTKMDQVHLGLDKVAPEFAGSINLSAVRWVWSPNTSSFYSVGGLPVVNVGPVDVNSTLKGYMEVIKKPSKEEFYGYWELSEDLWYYFAYFNGELGVYSSDNAFLAAIREAVKGDKKGKLAVVEAAADEKDAFLKRFLSYYRGVSPAKKAAPVKKSAPAKPAVKKGGF</sequence>
<evidence type="ECO:0000313" key="1">
    <source>
        <dbReference type="EMBL" id="MFD3394391.1"/>
    </source>
</evidence>
<name>A0ABW6DC52_9BACT</name>
<proteinExistence type="predicted"/>
<comment type="caution">
    <text evidence="1">The sequence shown here is derived from an EMBL/GenBank/DDBJ whole genome shotgun (WGS) entry which is preliminary data.</text>
</comment>